<accession>A0ABT7T0W2</accession>
<comment type="caution">
    <text evidence="1">The sequence shown here is derived from an EMBL/GenBank/DDBJ whole genome shotgun (WGS) entry which is preliminary data.</text>
</comment>
<keyword evidence="2" id="KW-1185">Reference proteome</keyword>
<name>A0ABT7T0W2_9ALTE</name>
<organism evidence="1 2">
    <name type="scientific">Alteromonas arenosi</name>
    <dbReference type="NCBI Taxonomy" id="3055817"/>
    <lineage>
        <taxon>Bacteria</taxon>
        <taxon>Pseudomonadati</taxon>
        <taxon>Pseudomonadota</taxon>
        <taxon>Gammaproteobacteria</taxon>
        <taxon>Alteromonadales</taxon>
        <taxon>Alteromonadaceae</taxon>
        <taxon>Alteromonas/Salinimonas group</taxon>
        <taxon>Alteromonas</taxon>
    </lineage>
</organism>
<protein>
    <submittedName>
        <fullName evidence="1">Uncharacterized protein</fullName>
    </submittedName>
</protein>
<proteinExistence type="predicted"/>
<dbReference type="RefSeq" id="WP_289366839.1">
    <property type="nucleotide sequence ID" value="NZ_JAUCBP010000013.1"/>
</dbReference>
<dbReference type="Proteomes" id="UP001234343">
    <property type="component" value="Unassembled WGS sequence"/>
</dbReference>
<reference evidence="1 2" key="1">
    <citation type="submission" date="2023-06" db="EMBL/GenBank/DDBJ databases">
        <title>Alteromonas sp. ASW11-36 isolated from intertidal sand.</title>
        <authorList>
            <person name="Li Y."/>
        </authorList>
    </citation>
    <scope>NUCLEOTIDE SEQUENCE [LARGE SCALE GENOMIC DNA]</scope>
    <source>
        <strain evidence="1 2">ASW11-36</strain>
    </source>
</reference>
<gene>
    <name evidence="1" type="ORF">QTP81_15900</name>
</gene>
<evidence type="ECO:0000313" key="1">
    <source>
        <dbReference type="EMBL" id="MDM7862088.1"/>
    </source>
</evidence>
<sequence length="413" mass="46937">MYKIFSFVADDWQFTAELQSLITTNWSSQGNVNTQIQELVLAYNDEFVIANWGVEKSVSLSSTMPLQLMEVFRHTSISSWLEQYKPLRPQQISPQYTFGNIAIALSSEHELRVASNEPVTPMELSHVTEEQFTVAGTRLTGWYAGYQFLFAKLTNNSLYPLDFTAQKPNESWVFMPFYSCVELQHLSTSRKQLNSYLHAQSLFFMHLNRCAGGVEQKGTKQLNIHNGLLTRFDIHNNSLCKVNHLSLVLGCDCRESSDFLEFIKMCVSANKHLEALDLAASELILLLLVRDLICRLFTDASHRCCFNLVYGDDWALFAPIVWDQNSPAEAHPVLQWPIQFMLNDRPDYAAICAALSDYAEPHELLFNLTESAENLMKINSLLLEDDPEAGAIVGQMYGLPNVAQKLHHLELIL</sequence>
<evidence type="ECO:0000313" key="2">
    <source>
        <dbReference type="Proteomes" id="UP001234343"/>
    </source>
</evidence>
<dbReference type="EMBL" id="JAUCBP010000013">
    <property type="protein sequence ID" value="MDM7862088.1"/>
    <property type="molecule type" value="Genomic_DNA"/>
</dbReference>